<dbReference type="AlphaFoldDB" id="A0AAV4J0D1"/>
<feature type="transmembrane region" description="Helical" evidence="2">
    <location>
        <begin position="39"/>
        <end position="60"/>
    </location>
</feature>
<sequence length="82" mass="8869">MKSQSKQRKIPPKPSPHKEKIESLRIENDVNCVLGFEGLVVIEVVVAIVVVVVVVVVVLLSSRSSSSSSRQRDVVVTRSGCG</sequence>
<evidence type="ECO:0000313" key="4">
    <source>
        <dbReference type="Proteomes" id="UP000762676"/>
    </source>
</evidence>
<keyword evidence="4" id="KW-1185">Reference proteome</keyword>
<comment type="caution">
    <text evidence="3">The sequence shown here is derived from an EMBL/GenBank/DDBJ whole genome shotgun (WGS) entry which is preliminary data.</text>
</comment>
<dbReference type="Proteomes" id="UP000762676">
    <property type="component" value="Unassembled WGS sequence"/>
</dbReference>
<dbReference type="EMBL" id="BMAT01002812">
    <property type="protein sequence ID" value="GFS14711.1"/>
    <property type="molecule type" value="Genomic_DNA"/>
</dbReference>
<keyword evidence="2" id="KW-0812">Transmembrane</keyword>
<proteinExistence type="predicted"/>
<gene>
    <name evidence="3" type="ORF">ElyMa_001430800</name>
</gene>
<evidence type="ECO:0000256" key="2">
    <source>
        <dbReference type="SAM" id="Phobius"/>
    </source>
</evidence>
<evidence type="ECO:0000313" key="3">
    <source>
        <dbReference type="EMBL" id="GFS14711.1"/>
    </source>
</evidence>
<evidence type="ECO:0008006" key="5">
    <source>
        <dbReference type="Google" id="ProtNLM"/>
    </source>
</evidence>
<evidence type="ECO:0000256" key="1">
    <source>
        <dbReference type="SAM" id="MobiDB-lite"/>
    </source>
</evidence>
<feature type="region of interest" description="Disordered" evidence="1">
    <location>
        <begin position="63"/>
        <end position="82"/>
    </location>
</feature>
<accession>A0AAV4J0D1</accession>
<reference evidence="3 4" key="1">
    <citation type="journal article" date="2021" name="Elife">
        <title>Chloroplast acquisition without the gene transfer in kleptoplastic sea slugs, Plakobranchus ocellatus.</title>
        <authorList>
            <person name="Maeda T."/>
            <person name="Takahashi S."/>
            <person name="Yoshida T."/>
            <person name="Shimamura S."/>
            <person name="Takaki Y."/>
            <person name="Nagai Y."/>
            <person name="Toyoda A."/>
            <person name="Suzuki Y."/>
            <person name="Arimoto A."/>
            <person name="Ishii H."/>
            <person name="Satoh N."/>
            <person name="Nishiyama T."/>
            <person name="Hasebe M."/>
            <person name="Maruyama T."/>
            <person name="Minagawa J."/>
            <person name="Obokata J."/>
            <person name="Shigenobu S."/>
        </authorList>
    </citation>
    <scope>NUCLEOTIDE SEQUENCE [LARGE SCALE GENOMIC DNA]</scope>
</reference>
<name>A0AAV4J0D1_9GAST</name>
<protein>
    <recommendedName>
        <fullName evidence="5">Transmembrane protein</fullName>
    </recommendedName>
</protein>
<feature type="region of interest" description="Disordered" evidence="1">
    <location>
        <begin position="1"/>
        <end position="21"/>
    </location>
</feature>
<keyword evidence="2" id="KW-1133">Transmembrane helix</keyword>
<feature type="compositionally biased region" description="Basic residues" evidence="1">
    <location>
        <begin position="1"/>
        <end position="11"/>
    </location>
</feature>
<organism evidence="3 4">
    <name type="scientific">Elysia marginata</name>
    <dbReference type="NCBI Taxonomy" id="1093978"/>
    <lineage>
        <taxon>Eukaryota</taxon>
        <taxon>Metazoa</taxon>
        <taxon>Spiralia</taxon>
        <taxon>Lophotrochozoa</taxon>
        <taxon>Mollusca</taxon>
        <taxon>Gastropoda</taxon>
        <taxon>Heterobranchia</taxon>
        <taxon>Euthyneura</taxon>
        <taxon>Panpulmonata</taxon>
        <taxon>Sacoglossa</taxon>
        <taxon>Placobranchoidea</taxon>
        <taxon>Plakobranchidae</taxon>
        <taxon>Elysia</taxon>
    </lineage>
</organism>
<keyword evidence="2" id="KW-0472">Membrane</keyword>